<dbReference type="RefSeq" id="WP_256396763.1">
    <property type="nucleotide sequence ID" value="NZ_JANHDJ010000005.1"/>
</dbReference>
<dbReference type="PRINTS" id="PR01438">
    <property type="entry name" value="UNVRSLSTRESS"/>
</dbReference>
<comment type="similarity">
    <text evidence="1">Belongs to the universal stress protein A family.</text>
</comment>
<comment type="caution">
    <text evidence="3">The sequence shown here is derived from an EMBL/GenBank/DDBJ whole genome shotgun (WGS) entry which is preliminary data.</text>
</comment>
<feature type="domain" description="UspA" evidence="2">
    <location>
        <begin position="148"/>
        <end position="280"/>
    </location>
</feature>
<dbReference type="Pfam" id="PF00582">
    <property type="entry name" value="Usp"/>
    <property type="match status" value="2"/>
</dbReference>
<evidence type="ECO:0000256" key="1">
    <source>
        <dbReference type="ARBA" id="ARBA00008791"/>
    </source>
</evidence>
<dbReference type="Proteomes" id="UP001597052">
    <property type="component" value="Unassembled WGS sequence"/>
</dbReference>
<organism evidence="3 4">
    <name type="scientific">Halohasta litorea</name>
    <dbReference type="NCBI Taxonomy" id="869891"/>
    <lineage>
        <taxon>Archaea</taxon>
        <taxon>Methanobacteriati</taxon>
        <taxon>Methanobacteriota</taxon>
        <taxon>Stenosarchaea group</taxon>
        <taxon>Halobacteria</taxon>
        <taxon>Halobacteriales</taxon>
        <taxon>Haloferacaceae</taxon>
        <taxon>Halohasta</taxon>
    </lineage>
</organism>
<dbReference type="SUPFAM" id="SSF52402">
    <property type="entry name" value="Adenine nucleotide alpha hydrolases-like"/>
    <property type="match status" value="2"/>
</dbReference>
<keyword evidence="4" id="KW-1185">Reference proteome</keyword>
<sequence>MYDRILVPVDGSDAASAALDHALDIAAEHDSTVDAINVADTNVPSQTRVGGDVVDALVESGTGIVEEARDRGEDRGVTMTTNVIQGTPTDVIIDYADTYDCGLIVMGNRGNRNLGEYVLGSTTDQVVTRSDRQVCTVRATDAQVAYPYETILVPTDGSQRATEAVELASEIAATHGAALHLLVVIDELPVGIGADAAAEQSDAENNAILESAADHVAGDIEVTTAVRFGSIRGEITDYATDVGADCIVMGTHGREGFNQHLLGSTTERVLRTTPVPVLTIGSREQ</sequence>
<evidence type="ECO:0000313" key="4">
    <source>
        <dbReference type="Proteomes" id="UP001597052"/>
    </source>
</evidence>
<accession>A0ABD6D8G5</accession>
<dbReference type="PANTHER" id="PTHR46268:SF6">
    <property type="entry name" value="UNIVERSAL STRESS PROTEIN UP12"/>
    <property type="match status" value="1"/>
</dbReference>
<evidence type="ECO:0000313" key="3">
    <source>
        <dbReference type="EMBL" id="MFD1641637.1"/>
    </source>
</evidence>
<feature type="domain" description="UspA" evidence="2">
    <location>
        <begin position="1"/>
        <end position="138"/>
    </location>
</feature>
<dbReference type="InterPro" id="IPR006015">
    <property type="entry name" value="Universal_stress_UspA"/>
</dbReference>
<protein>
    <submittedName>
        <fullName evidence="3">Universal stress protein</fullName>
    </submittedName>
</protein>
<dbReference type="Gene3D" id="3.40.50.620">
    <property type="entry name" value="HUPs"/>
    <property type="match status" value="2"/>
</dbReference>
<dbReference type="EMBL" id="JBHUDM010000002">
    <property type="protein sequence ID" value="MFD1641637.1"/>
    <property type="molecule type" value="Genomic_DNA"/>
</dbReference>
<gene>
    <name evidence="3" type="ORF">ACFSBW_07100</name>
</gene>
<reference evidence="3 4" key="1">
    <citation type="journal article" date="2019" name="Int. J. Syst. Evol. Microbiol.">
        <title>The Global Catalogue of Microorganisms (GCM) 10K type strain sequencing project: providing services to taxonomists for standard genome sequencing and annotation.</title>
        <authorList>
            <consortium name="The Broad Institute Genomics Platform"/>
            <consortium name="The Broad Institute Genome Sequencing Center for Infectious Disease"/>
            <person name="Wu L."/>
            <person name="Ma J."/>
        </authorList>
    </citation>
    <scope>NUCLEOTIDE SEQUENCE [LARGE SCALE GENOMIC DNA]</scope>
    <source>
        <strain evidence="3 4">CGMCC 1.10593</strain>
    </source>
</reference>
<dbReference type="PANTHER" id="PTHR46268">
    <property type="entry name" value="STRESS RESPONSE PROTEIN NHAX"/>
    <property type="match status" value="1"/>
</dbReference>
<dbReference type="InterPro" id="IPR006016">
    <property type="entry name" value="UspA"/>
</dbReference>
<dbReference type="InterPro" id="IPR014729">
    <property type="entry name" value="Rossmann-like_a/b/a_fold"/>
</dbReference>
<evidence type="ECO:0000259" key="2">
    <source>
        <dbReference type="Pfam" id="PF00582"/>
    </source>
</evidence>
<dbReference type="AlphaFoldDB" id="A0ABD6D8G5"/>
<name>A0ABD6D8G5_9EURY</name>
<proteinExistence type="inferred from homology"/>
<dbReference type="CDD" id="cd00293">
    <property type="entry name" value="USP-like"/>
    <property type="match status" value="2"/>
</dbReference>